<reference evidence="2 3" key="1">
    <citation type="submission" date="2018-04" db="EMBL/GenBank/DDBJ databases">
        <title>The genome of golden apple snail Pomacea canaliculata provides insight into stress tolerance and invasive adaptation.</title>
        <authorList>
            <person name="Liu C."/>
            <person name="Liu B."/>
            <person name="Ren Y."/>
            <person name="Zhang Y."/>
            <person name="Wang H."/>
            <person name="Li S."/>
            <person name="Jiang F."/>
            <person name="Yin L."/>
            <person name="Zhang G."/>
            <person name="Qian W."/>
            <person name="Fan W."/>
        </authorList>
    </citation>
    <scope>NUCLEOTIDE SEQUENCE [LARGE SCALE GENOMIC DNA]</scope>
    <source>
        <strain evidence="2">SZHN2017</strain>
        <tissue evidence="2">Muscle</tissue>
    </source>
</reference>
<dbReference type="OrthoDB" id="10009851at2759"/>
<dbReference type="InterPro" id="IPR054082">
    <property type="entry name" value="Talin_IBS2B"/>
</dbReference>
<protein>
    <recommendedName>
        <fullName evidence="1">Talin IBS2B domain-containing protein</fullName>
    </recommendedName>
</protein>
<keyword evidence="3" id="KW-1185">Reference proteome</keyword>
<evidence type="ECO:0000313" key="3">
    <source>
        <dbReference type="Proteomes" id="UP000245119"/>
    </source>
</evidence>
<proteinExistence type="predicted"/>
<evidence type="ECO:0000313" key="2">
    <source>
        <dbReference type="EMBL" id="PVD36406.1"/>
    </source>
</evidence>
<dbReference type="Proteomes" id="UP000245119">
    <property type="component" value="Linkage Group LG2"/>
</dbReference>
<name>A0A2T7PSL1_POMCA</name>
<evidence type="ECO:0000259" key="1">
    <source>
        <dbReference type="Pfam" id="PF21896"/>
    </source>
</evidence>
<comment type="caution">
    <text evidence="2">The sequence shown here is derived from an EMBL/GenBank/DDBJ whole genome shotgun (WGS) entry which is preliminary data.</text>
</comment>
<dbReference type="GO" id="GO:0003779">
    <property type="term" value="F:actin binding"/>
    <property type="evidence" value="ECO:0007669"/>
    <property type="project" value="InterPro"/>
</dbReference>
<accession>A0A2T7PSL1</accession>
<gene>
    <name evidence="2" type="ORF">C0Q70_03389</name>
</gene>
<organism evidence="2 3">
    <name type="scientific">Pomacea canaliculata</name>
    <name type="common">Golden apple snail</name>
    <dbReference type="NCBI Taxonomy" id="400727"/>
    <lineage>
        <taxon>Eukaryota</taxon>
        <taxon>Metazoa</taxon>
        <taxon>Spiralia</taxon>
        <taxon>Lophotrochozoa</taxon>
        <taxon>Mollusca</taxon>
        <taxon>Gastropoda</taxon>
        <taxon>Caenogastropoda</taxon>
        <taxon>Architaenioglossa</taxon>
        <taxon>Ampullarioidea</taxon>
        <taxon>Ampullariidae</taxon>
        <taxon>Pomacea</taxon>
    </lineage>
</organism>
<dbReference type="Gene3D" id="1.20.120.230">
    <property type="entry name" value="Alpha-catenin/vinculin-like"/>
    <property type="match status" value="1"/>
</dbReference>
<dbReference type="STRING" id="400727.A0A2T7PSL1"/>
<dbReference type="PANTHER" id="PTHR47133:SF1">
    <property type="entry name" value="TALIN ROD DOMAIN-CONTAINING PROTEIN 1"/>
    <property type="match status" value="1"/>
</dbReference>
<dbReference type="Pfam" id="PF21896">
    <property type="entry name" value="Talin_IBS2B"/>
    <property type="match status" value="1"/>
</dbReference>
<dbReference type="InterPro" id="IPR042799">
    <property type="entry name" value="TLNRD1"/>
</dbReference>
<dbReference type="EMBL" id="PZQS01000002">
    <property type="protein sequence ID" value="PVD36406.1"/>
    <property type="molecule type" value="Genomic_DNA"/>
</dbReference>
<dbReference type="Gene3D" id="1.20.1420.10">
    <property type="entry name" value="Talin, central domain"/>
    <property type="match status" value="1"/>
</dbReference>
<sequence length="367" mass="40449">MVFRVPAVMNKGDVREVVMLCEECHSKMLAVGELLLISCEARPVFTNTEDMELTTSTFTHYRDKVIDKLNHILITSRDISSQVHSGIVQWKPFCIRLQEMSALVVSLTELSAHIGYLIAVSFHNSCASELGVVNKYKLHQAKLDLKFCCSRLKRSCVDDLEPHLLVDLCSTISRALSTITEVCKYASENAKDPENQNQFKLCVKSITSTTSCLISSVKCFKSNPGVGHLRRIIAFCEPVIATSSALVTFASEEEFVGSPAVLGESAAETHKSVLGVTMSIVSASVQMCKAIRDLVYDVNNSRHRERVRLCVDSIDKASSKLRDFLLSHEFKQNSSAPSVTQVQTSEALTQSALPLGSVTDVHKAQCN</sequence>
<dbReference type="OMA" id="DHCKVKM"/>
<dbReference type="PANTHER" id="PTHR47133">
    <property type="entry name" value="TALIN ROD DOMAIN-CONTAINING PROTEIN 1"/>
    <property type="match status" value="1"/>
</dbReference>
<feature type="domain" description="Talin IBS2B" evidence="1">
    <location>
        <begin position="171"/>
        <end position="251"/>
    </location>
</feature>
<dbReference type="AlphaFoldDB" id="A0A2T7PSL1"/>